<dbReference type="Gene3D" id="3.40.630.100">
    <property type="entry name" value="Poly-gamma-glutamate hydrolase, zinc-binding motif"/>
    <property type="match status" value="1"/>
</dbReference>
<dbReference type="InterPro" id="IPR038128">
    <property type="entry name" value="Gamma_PGA_hydro_sf"/>
</dbReference>
<organism evidence="1 2">
    <name type="scientific">Ectobacillus antri</name>
    <dbReference type="NCBI Taxonomy" id="2486280"/>
    <lineage>
        <taxon>Bacteria</taxon>
        <taxon>Bacillati</taxon>
        <taxon>Bacillota</taxon>
        <taxon>Bacilli</taxon>
        <taxon>Bacillales</taxon>
        <taxon>Bacillaceae</taxon>
        <taxon>Ectobacillus</taxon>
    </lineage>
</organism>
<comment type="caution">
    <text evidence="1">The sequence shown here is derived from an EMBL/GenBank/DDBJ whole genome shotgun (WGS) entry which is preliminary data.</text>
</comment>
<reference evidence="1 2" key="1">
    <citation type="submission" date="2023-04" db="EMBL/GenBank/DDBJ databases">
        <title>Ectobacillus antri isolated from activated sludge.</title>
        <authorList>
            <person name="Yan P."/>
            <person name="Liu X."/>
        </authorList>
    </citation>
    <scope>NUCLEOTIDE SEQUENCE [LARGE SCALE GENOMIC DNA]</scope>
    <source>
        <strain evidence="1 2">C18H</strain>
    </source>
</reference>
<dbReference type="InterPro" id="IPR008585">
    <property type="entry name" value="Gamma_PGA_hydro"/>
</dbReference>
<dbReference type="Pfam" id="PF05908">
    <property type="entry name" value="Gamma_PGA_hydro"/>
    <property type="match status" value="1"/>
</dbReference>
<keyword evidence="2" id="KW-1185">Reference proteome</keyword>
<accession>A0ABT6H009</accession>
<evidence type="ECO:0000313" key="1">
    <source>
        <dbReference type="EMBL" id="MDG5752670.1"/>
    </source>
</evidence>
<protein>
    <submittedName>
        <fullName evidence="1">Poly-gamma-glutamate hydrolase family protein</fullName>
    </submittedName>
</protein>
<sequence>MHTYENFAKLAQCEVEHVDYQILCVRRNAEITVLAIHGGTIESGTSELASDIAEALHASFYTFQGLKNNPKLHITSAQFDEPRAVELVQTSSYVVSVHGAYGDTAVTYIGGNDGELKRIATAHLLDAGFLVKEAPGRINGDSPTNIVNRSKNGRGLQLELTKAQRKLLQMSVNAYDAYVQAIVQAVKKVM</sequence>
<dbReference type="RefSeq" id="WP_124563725.1">
    <property type="nucleotide sequence ID" value="NZ_JARRRY010000001.1"/>
</dbReference>
<dbReference type="GO" id="GO:0016787">
    <property type="term" value="F:hydrolase activity"/>
    <property type="evidence" value="ECO:0007669"/>
    <property type="project" value="UniProtKB-KW"/>
</dbReference>
<keyword evidence="1" id="KW-0378">Hydrolase</keyword>
<dbReference type="Proteomes" id="UP001218246">
    <property type="component" value="Unassembled WGS sequence"/>
</dbReference>
<dbReference type="EMBL" id="JARULN010000001">
    <property type="protein sequence ID" value="MDG5752670.1"/>
    <property type="molecule type" value="Genomic_DNA"/>
</dbReference>
<proteinExistence type="predicted"/>
<name>A0ABT6H009_9BACI</name>
<gene>
    <name evidence="1" type="ORF">P6P90_01465</name>
</gene>
<evidence type="ECO:0000313" key="2">
    <source>
        <dbReference type="Proteomes" id="UP001218246"/>
    </source>
</evidence>